<evidence type="ECO:0000259" key="14">
    <source>
        <dbReference type="PROSITE" id="PS50928"/>
    </source>
</evidence>
<comment type="similarity">
    <text evidence="10">Belongs to the binding-protein-dependent transport system permease family. OppBC subfamily.</text>
</comment>
<dbReference type="Pfam" id="PF00528">
    <property type="entry name" value="BPD_transp_1"/>
    <property type="match status" value="1"/>
</dbReference>
<dbReference type="InterPro" id="IPR000515">
    <property type="entry name" value="MetI-like"/>
</dbReference>
<dbReference type="AlphaFoldDB" id="A0A541BMA1"/>
<dbReference type="InterPro" id="IPR035906">
    <property type="entry name" value="MetI-like_sf"/>
</dbReference>
<evidence type="ECO:0000256" key="5">
    <source>
        <dbReference type="ARBA" id="ARBA00022692"/>
    </source>
</evidence>
<evidence type="ECO:0000256" key="6">
    <source>
        <dbReference type="ARBA" id="ARBA00022989"/>
    </source>
</evidence>
<dbReference type="NCBIfam" id="NF045470">
    <property type="entry name" value="Opp2B"/>
    <property type="match status" value="1"/>
</dbReference>
<evidence type="ECO:0000256" key="3">
    <source>
        <dbReference type="ARBA" id="ARBA00022475"/>
    </source>
</evidence>
<dbReference type="PANTHER" id="PTHR43163:SF6">
    <property type="entry name" value="DIPEPTIDE TRANSPORT SYSTEM PERMEASE PROTEIN DPPB-RELATED"/>
    <property type="match status" value="1"/>
</dbReference>
<organism evidence="15 16">
    <name type="scientific">Rhodococcus spelaei</name>
    <dbReference type="NCBI Taxonomy" id="2546320"/>
    <lineage>
        <taxon>Bacteria</taxon>
        <taxon>Bacillati</taxon>
        <taxon>Actinomycetota</taxon>
        <taxon>Actinomycetes</taxon>
        <taxon>Mycobacteriales</taxon>
        <taxon>Nocardiaceae</taxon>
        <taxon>Rhodococcus</taxon>
    </lineage>
</organism>
<evidence type="ECO:0000256" key="11">
    <source>
        <dbReference type="ARBA" id="ARBA00038669"/>
    </source>
</evidence>
<evidence type="ECO:0000256" key="12">
    <source>
        <dbReference type="ARBA" id="ARBA00044774"/>
    </source>
</evidence>
<dbReference type="SUPFAM" id="SSF161098">
    <property type="entry name" value="MetI-like"/>
    <property type="match status" value="1"/>
</dbReference>
<dbReference type="PROSITE" id="PS50928">
    <property type="entry name" value="ABC_TM1"/>
    <property type="match status" value="1"/>
</dbReference>
<evidence type="ECO:0000256" key="4">
    <source>
        <dbReference type="ARBA" id="ARBA00022596"/>
    </source>
</evidence>
<dbReference type="Proteomes" id="UP000316256">
    <property type="component" value="Unassembled WGS sequence"/>
</dbReference>
<dbReference type="OrthoDB" id="4695618at2"/>
<dbReference type="Pfam" id="PF19300">
    <property type="entry name" value="BPD_transp_1_N"/>
    <property type="match status" value="1"/>
</dbReference>
<keyword evidence="2 13" id="KW-0813">Transport</keyword>
<feature type="transmembrane region" description="Helical" evidence="13">
    <location>
        <begin position="7"/>
        <end position="30"/>
    </location>
</feature>
<sequence length="317" mass="33615">MVRYTVVRVLATIPVLLGITVVLFTLLRLIPGDPTHAILLAMAEPGADISRLQDDITALRTQLGLDRTYPVQYLAWLGDVLTGNLGASFRSGTPIVDELMLRLPATLELAAAGLVVMLLIVVPTGIVGAVHHGRGPDRVLRVVSLLGVSMPSFFLALLLMYVFSVQLGWLPTFGRGGPAHLVLPAITLGIGMAGGVARLLRASMLDALAQPYVRTAEAKGLPLQSIVFRHALRNALLPVLTASGLIVGGLLGGAVIVETVYSWPGVGRYIVDAIAGRDYPVIQAFALMMAVICVSVNLVVDLLYRVVDPRVRVGVGA</sequence>
<protein>
    <recommendedName>
        <fullName evidence="12">Nickel import system permease protein NikB</fullName>
    </recommendedName>
</protein>
<feature type="transmembrane region" description="Helical" evidence="13">
    <location>
        <begin position="142"/>
        <end position="169"/>
    </location>
</feature>
<comment type="subcellular location">
    <subcellularLocation>
        <location evidence="1 13">Cell membrane</location>
        <topology evidence="1 13">Multi-pass membrane protein</topology>
    </subcellularLocation>
</comment>
<comment type="subunit">
    <text evidence="11">The complex is composed of two ATP-binding proteins (NikD and NikE), two transmembrane proteins (NikB and NikC) and a solute-binding protein (NikA).</text>
</comment>
<dbReference type="GO" id="GO:0005886">
    <property type="term" value="C:plasma membrane"/>
    <property type="evidence" value="ECO:0007669"/>
    <property type="project" value="UniProtKB-SubCell"/>
</dbReference>
<accession>A0A541BMA1</accession>
<comment type="caution">
    <text evidence="15">The sequence shown here is derived from an EMBL/GenBank/DDBJ whole genome shotgun (WGS) entry which is preliminary data.</text>
</comment>
<feature type="transmembrane region" description="Helical" evidence="13">
    <location>
        <begin position="281"/>
        <end position="304"/>
    </location>
</feature>
<keyword evidence="6 13" id="KW-1133">Transmembrane helix</keyword>
<dbReference type="InterPro" id="IPR045621">
    <property type="entry name" value="BPD_transp_1_N"/>
</dbReference>
<keyword evidence="9 13" id="KW-0472">Membrane</keyword>
<dbReference type="PANTHER" id="PTHR43163">
    <property type="entry name" value="DIPEPTIDE TRANSPORT SYSTEM PERMEASE PROTEIN DPPB-RELATED"/>
    <property type="match status" value="1"/>
</dbReference>
<feature type="transmembrane region" description="Helical" evidence="13">
    <location>
        <begin position="109"/>
        <end position="130"/>
    </location>
</feature>
<dbReference type="Gene3D" id="1.10.3720.10">
    <property type="entry name" value="MetI-like"/>
    <property type="match status" value="1"/>
</dbReference>
<dbReference type="CDD" id="cd06261">
    <property type="entry name" value="TM_PBP2"/>
    <property type="match status" value="1"/>
</dbReference>
<keyword evidence="5 13" id="KW-0812">Transmembrane</keyword>
<evidence type="ECO:0000256" key="13">
    <source>
        <dbReference type="RuleBase" id="RU363032"/>
    </source>
</evidence>
<keyword evidence="3" id="KW-1003">Cell membrane</keyword>
<evidence type="ECO:0000256" key="1">
    <source>
        <dbReference type="ARBA" id="ARBA00004651"/>
    </source>
</evidence>
<name>A0A541BMA1_9NOCA</name>
<feature type="transmembrane region" description="Helical" evidence="13">
    <location>
        <begin position="181"/>
        <end position="200"/>
    </location>
</feature>
<feature type="domain" description="ABC transmembrane type-1" evidence="14">
    <location>
        <begin position="103"/>
        <end position="300"/>
    </location>
</feature>
<keyword evidence="7" id="KW-0406">Ion transport</keyword>
<feature type="transmembrane region" description="Helical" evidence="13">
    <location>
        <begin position="235"/>
        <end position="261"/>
    </location>
</feature>
<evidence type="ECO:0000256" key="8">
    <source>
        <dbReference type="ARBA" id="ARBA00023112"/>
    </source>
</evidence>
<keyword evidence="8" id="KW-0921">Nickel transport</keyword>
<keyword evidence="4" id="KW-0533">Nickel</keyword>
<evidence type="ECO:0000256" key="2">
    <source>
        <dbReference type="ARBA" id="ARBA00022448"/>
    </source>
</evidence>
<evidence type="ECO:0000313" key="16">
    <source>
        <dbReference type="Proteomes" id="UP000316256"/>
    </source>
</evidence>
<dbReference type="EMBL" id="VIGH01000003">
    <property type="protein sequence ID" value="TQF73441.1"/>
    <property type="molecule type" value="Genomic_DNA"/>
</dbReference>
<dbReference type="GO" id="GO:0071916">
    <property type="term" value="F:dipeptide transmembrane transporter activity"/>
    <property type="evidence" value="ECO:0007669"/>
    <property type="project" value="TreeGrafter"/>
</dbReference>
<reference evidence="15 16" key="1">
    <citation type="submission" date="2019-06" db="EMBL/GenBank/DDBJ databases">
        <title>Rhodococcus spaelei sp. nov., isolated from a cave.</title>
        <authorList>
            <person name="Lee S.D."/>
        </authorList>
    </citation>
    <scope>NUCLEOTIDE SEQUENCE [LARGE SCALE GENOMIC DNA]</scope>
    <source>
        <strain evidence="15 16">C9-5</strain>
    </source>
</reference>
<dbReference type="InterPro" id="IPR050045">
    <property type="entry name" value="Opp2B"/>
</dbReference>
<evidence type="ECO:0000313" key="15">
    <source>
        <dbReference type="EMBL" id="TQF73441.1"/>
    </source>
</evidence>
<evidence type="ECO:0000256" key="7">
    <source>
        <dbReference type="ARBA" id="ARBA00023065"/>
    </source>
</evidence>
<evidence type="ECO:0000256" key="9">
    <source>
        <dbReference type="ARBA" id="ARBA00023136"/>
    </source>
</evidence>
<proteinExistence type="inferred from homology"/>
<dbReference type="RefSeq" id="WP_142097425.1">
    <property type="nucleotide sequence ID" value="NZ_VIGH01000003.1"/>
</dbReference>
<keyword evidence="16" id="KW-1185">Reference proteome</keyword>
<evidence type="ECO:0000256" key="10">
    <source>
        <dbReference type="ARBA" id="ARBA00024202"/>
    </source>
</evidence>
<gene>
    <name evidence="15" type="ORF">FK531_08045</name>
</gene>
<dbReference type="GO" id="GO:0015099">
    <property type="term" value="F:nickel cation transmembrane transporter activity"/>
    <property type="evidence" value="ECO:0007669"/>
    <property type="project" value="InterPro"/>
</dbReference>